<sequence>MTRNNRAAHNASDFPAFDGTRSTAFRPRDIETYIPSCCKQNMRRLDSTVSATTTSTHHRADFTQPRYEKVVTQALKKPTGDPVSVRPEGFVRDSLLHTERPPQPIRKFDHPEAFTPPPNCGLSGRSSQRYQRCPELIGQEDKAVAARITASKLGIRHRNEERIKSTYGQEEVEFQRREAERINGLRRQKEAYMRMVNENEAQANGR</sequence>
<feature type="compositionally biased region" description="Basic and acidic residues" evidence="1">
    <location>
        <begin position="101"/>
        <end position="112"/>
    </location>
</feature>
<protein>
    <submittedName>
        <fullName evidence="2">Uncharacterized protein</fullName>
    </submittedName>
</protein>
<reference evidence="2 3" key="1">
    <citation type="submission" date="2019-05" db="EMBL/GenBank/DDBJ databases">
        <title>The compact genome of Giardia muris reveals important steps in the evolution of intestinal protozoan parasites.</title>
        <authorList>
            <person name="Xu F."/>
            <person name="Jimenez-Gonzalez A."/>
            <person name="Einarsson E."/>
            <person name="Astvaldsson A."/>
            <person name="Peirasmaki D."/>
            <person name="Eckmann L."/>
            <person name="Andersson J.O."/>
            <person name="Svard S.G."/>
            <person name="Jerlstrom-Hultqvist J."/>
        </authorList>
    </citation>
    <scope>NUCLEOTIDE SEQUENCE [LARGE SCALE GENOMIC DNA]</scope>
    <source>
        <strain evidence="2 3">Roberts-Thomson</strain>
    </source>
</reference>
<name>A0A4Z1TBA1_GIAMU</name>
<keyword evidence="3" id="KW-1185">Reference proteome</keyword>
<dbReference type="OrthoDB" id="10250690at2759"/>
<comment type="caution">
    <text evidence="2">The sequence shown here is derived from an EMBL/GenBank/DDBJ whole genome shotgun (WGS) entry which is preliminary data.</text>
</comment>
<feature type="region of interest" description="Disordered" evidence="1">
    <location>
        <begin position="101"/>
        <end position="126"/>
    </location>
</feature>
<dbReference type="VEuPathDB" id="GiardiaDB:GMRT_11506"/>
<organism evidence="2 3">
    <name type="scientific">Giardia muris</name>
    <dbReference type="NCBI Taxonomy" id="5742"/>
    <lineage>
        <taxon>Eukaryota</taxon>
        <taxon>Metamonada</taxon>
        <taxon>Diplomonadida</taxon>
        <taxon>Hexamitidae</taxon>
        <taxon>Giardiinae</taxon>
        <taxon>Giardia</taxon>
    </lineage>
</organism>
<dbReference type="AlphaFoldDB" id="A0A4Z1TBA1"/>
<dbReference type="Proteomes" id="UP000315496">
    <property type="component" value="Chromosome 1"/>
</dbReference>
<accession>A0A4Z1TBA1</accession>
<gene>
    <name evidence="2" type="ORF">GMRT_11506</name>
</gene>
<proteinExistence type="predicted"/>
<evidence type="ECO:0000313" key="3">
    <source>
        <dbReference type="Proteomes" id="UP000315496"/>
    </source>
</evidence>
<evidence type="ECO:0000313" key="2">
    <source>
        <dbReference type="EMBL" id="TNJ29809.1"/>
    </source>
</evidence>
<evidence type="ECO:0000256" key="1">
    <source>
        <dbReference type="SAM" id="MobiDB-lite"/>
    </source>
</evidence>
<dbReference type="EMBL" id="VDLU01000001">
    <property type="protein sequence ID" value="TNJ29809.1"/>
    <property type="molecule type" value="Genomic_DNA"/>
</dbReference>